<comment type="caution">
    <text evidence="6">The sequence shown here is derived from an EMBL/GenBank/DDBJ whole genome shotgun (WGS) entry which is preliminary data.</text>
</comment>
<feature type="transmembrane region" description="Helical" evidence="4">
    <location>
        <begin position="12"/>
        <end position="33"/>
    </location>
</feature>
<dbReference type="InterPro" id="IPR000433">
    <property type="entry name" value="Znf_ZZ"/>
</dbReference>
<reference evidence="6 7" key="1">
    <citation type="submission" date="2024-02" db="EMBL/GenBank/DDBJ databases">
        <title>De novo assembly and annotation of 12 fungi associated with fruit tree decline syndrome in Ontario, Canada.</title>
        <authorList>
            <person name="Sulman M."/>
            <person name="Ellouze W."/>
            <person name="Ilyukhin E."/>
        </authorList>
    </citation>
    <scope>NUCLEOTIDE SEQUENCE [LARGE SCALE GENOMIC DNA]</scope>
    <source>
        <strain evidence="6 7">M42-189</strain>
    </source>
</reference>
<keyword evidence="4" id="KW-0472">Membrane</keyword>
<dbReference type="SUPFAM" id="SSF48452">
    <property type="entry name" value="TPR-like"/>
    <property type="match status" value="1"/>
</dbReference>
<evidence type="ECO:0000256" key="4">
    <source>
        <dbReference type="SAM" id="Phobius"/>
    </source>
</evidence>
<feature type="domain" description="ZZ-type" evidence="5">
    <location>
        <begin position="388"/>
        <end position="432"/>
    </location>
</feature>
<dbReference type="InterPro" id="IPR043145">
    <property type="entry name" value="Znf_ZZ_sf"/>
</dbReference>
<organism evidence="6 7">
    <name type="scientific">Paraconiothyrium brasiliense</name>
    <dbReference type="NCBI Taxonomy" id="300254"/>
    <lineage>
        <taxon>Eukaryota</taxon>
        <taxon>Fungi</taxon>
        <taxon>Dikarya</taxon>
        <taxon>Ascomycota</taxon>
        <taxon>Pezizomycotina</taxon>
        <taxon>Dothideomycetes</taxon>
        <taxon>Pleosporomycetidae</taxon>
        <taxon>Pleosporales</taxon>
        <taxon>Massarineae</taxon>
        <taxon>Didymosphaeriaceae</taxon>
        <taxon>Paraconiothyrium</taxon>
    </lineage>
</organism>
<gene>
    <name evidence="6" type="ORF">SLS60_004416</name>
</gene>
<dbReference type="Gene3D" id="1.25.40.10">
    <property type="entry name" value="Tetratricopeptide repeat domain"/>
    <property type="match status" value="1"/>
</dbReference>
<evidence type="ECO:0000256" key="1">
    <source>
        <dbReference type="ARBA" id="ARBA00022723"/>
    </source>
</evidence>
<keyword evidence="3" id="KW-0862">Zinc</keyword>
<keyword evidence="2" id="KW-0863">Zinc-finger</keyword>
<evidence type="ECO:0000313" key="6">
    <source>
        <dbReference type="EMBL" id="KAL1604876.1"/>
    </source>
</evidence>
<dbReference type="Gene3D" id="3.30.60.90">
    <property type="match status" value="1"/>
</dbReference>
<keyword evidence="7" id="KW-1185">Reference proteome</keyword>
<evidence type="ECO:0000256" key="2">
    <source>
        <dbReference type="ARBA" id="ARBA00022771"/>
    </source>
</evidence>
<feature type="transmembrane region" description="Helical" evidence="4">
    <location>
        <begin position="39"/>
        <end position="58"/>
    </location>
</feature>
<keyword evidence="1" id="KW-0479">Metal-binding</keyword>
<keyword evidence="4" id="KW-1133">Transmembrane helix</keyword>
<dbReference type="Proteomes" id="UP001521785">
    <property type="component" value="Unassembled WGS sequence"/>
</dbReference>
<evidence type="ECO:0000256" key="3">
    <source>
        <dbReference type="ARBA" id="ARBA00022833"/>
    </source>
</evidence>
<evidence type="ECO:0000313" key="7">
    <source>
        <dbReference type="Proteomes" id="UP001521785"/>
    </source>
</evidence>
<protein>
    <recommendedName>
        <fullName evidence="5">ZZ-type domain-containing protein</fullName>
    </recommendedName>
</protein>
<accession>A0ABR3RKB7</accession>
<proteinExistence type="predicted"/>
<dbReference type="SMART" id="SM00291">
    <property type="entry name" value="ZnF_ZZ"/>
    <property type="match status" value="1"/>
</dbReference>
<sequence length="489" mass="56282">MGVHVPPEIVRVGRYARALGGYVMLAGILYVAVTGIFKSWIGAVVWTPYLVGFGWWLWREVKEEMRKKRFDAHLNAEQLTSILDLRRVVEDVEAHTERKRTWRAYFTRRYWSPPELPSKPSLAEIETAFKEGEDAVGPYDVNMHAAITSLLLASRMQKDMELERRMWEKYMLFFEQTKGKDHEVLIPGFARAGQLHFAAEQYERSAEELTRAVELQNYHQRKDPKCRLLINPSLLMCCRKMRAMAYFMAKNYEAAEPICIELLAETEKEEGMLNTEPLGTQMVRGMLIGVYVRQGWKALANPENVTSNVPLRYLRDALNLVAVHPSFYAHNLKQVGRLFIWAGRITDGNMAFRLSNTVYEAGKRSGVPQRNCLCSTEEVAKSTGEVEKHDFKKCDACSGIITLGDRWFFCRTCADIDLCAACYASFGKSEDGEWEDVEKFPRKCLEHEFYEVREDEREDGVKVEQWMAQKIQFLTFEMKDAGHGRGASV</sequence>
<dbReference type="EMBL" id="JAKJXO020000005">
    <property type="protein sequence ID" value="KAL1604876.1"/>
    <property type="molecule type" value="Genomic_DNA"/>
</dbReference>
<dbReference type="InterPro" id="IPR011990">
    <property type="entry name" value="TPR-like_helical_dom_sf"/>
</dbReference>
<dbReference type="SUPFAM" id="SSF57850">
    <property type="entry name" value="RING/U-box"/>
    <property type="match status" value="1"/>
</dbReference>
<evidence type="ECO:0000259" key="5">
    <source>
        <dbReference type="SMART" id="SM00291"/>
    </source>
</evidence>
<keyword evidence="4" id="KW-0812">Transmembrane</keyword>
<name>A0ABR3RKB7_9PLEO</name>